<reference evidence="1 2" key="1">
    <citation type="submission" date="2023-11" db="EMBL/GenBank/DDBJ databases">
        <title>Description of Streptococcus dentalis sp. nov., Streptococcus gingivalis sp. nov., Streptococcus lingualis sp. nov. isolated from human oral cavity.</title>
        <authorList>
            <person name="Choi Y.S."/>
            <person name="Goo B.J."/>
            <person name="Bae J.W."/>
        </authorList>
    </citation>
    <scope>NUCLEOTIDE SEQUENCE [LARGE SCALE GENOMIC DNA]</scope>
    <source>
        <strain evidence="1 2">S1</strain>
    </source>
</reference>
<proteinExistence type="predicted"/>
<evidence type="ECO:0000313" key="1">
    <source>
        <dbReference type="EMBL" id="WPS54788.1"/>
    </source>
</evidence>
<accession>A0ABZ0T1A2</accession>
<dbReference type="InterPro" id="IPR007499">
    <property type="entry name" value="ERF_bacteria_virus"/>
</dbReference>
<name>A0ABZ0T1A2_9STRE</name>
<gene>
    <name evidence="1" type="ORF">SM121_04705</name>
</gene>
<dbReference type="Pfam" id="PF04404">
    <property type="entry name" value="ERF"/>
    <property type="match status" value="1"/>
</dbReference>
<sequence>MVEKKQSIYEKLANIQNELKAPKNQYNSFGKYNYRNAEDIEEALKPICLKYRATCLISEVTTEELASELITKVTVSLMDWDGDNVITVTGRAREERTKKGMDASQVSGGAQSYATKYALSQMFLIDDSKDADTDADYIQSGRAPQTKKQAPAKKQDEPVISVEEANRYLKEIATIAEAKGIEDGSIAKWFLQHLKVADYKQIKQSQVEQAEMLLGKLKGN</sequence>
<dbReference type="Proteomes" id="UP001326636">
    <property type="component" value="Chromosome"/>
</dbReference>
<dbReference type="EMBL" id="CP139418">
    <property type="protein sequence ID" value="WPS54788.1"/>
    <property type="molecule type" value="Genomic_DNA"/>
</dbReference>
<dbReference type="RefSeq" id="WP_320911278.1">
    <property type="nucleotide sequence ID" value="NZ_CP139418.1"/>
</dbReference>
<evidence type="ECO:0000313" key="2">
    <source>
        <dbReference type="Proteomes" id="UP001326636"/>
    </source>
</evidence>
<organism evidence="1 2">
    <name type="scientific">Streptococcus dentalis</name>
    <dbReference type="NCBI Taxonomy" id="3098075"/>
    <lineage>
        <taxon>Bacteria</taxon>
        <taxon>Bacillati</taxon>
        <taxon>Bacillota</taxon>
        <taxon>Bacilli</taxon>
        <taxon>Lactobacillales</taxon>
        <taxon>Streptococcaceae</taxon>
        <taxon>Streptococcus</taxon>
    </lineage>
</organism>
<protein>
    <submittedName>
        <fullName evidence="1">ERF family protein</fullName>
    </submittedName>
</protein>
<keyword evidence="2" id="KW-1185">Reference proteome</keyword>